<name>A0A974C838_XENLA</name>
<dbReference type="Proteomes" id="UP000694892">
    <property type="component" value="Chromosome 8L"/>
</dbReference>
<keyword evidence="1" id="KW-1133">Transmembrane helix</keyword>
<dbReference type="EMBL" id="CM004480">
    <property type="protein sequence ID" value="OCT68410.1"/>
    <property type="molecule type" value="Genomic_DNA"/>
</dbReference>
<proteinExistence type="predicted"/>
<reference evidence="3" key="1">
    <citation type="journal article" date="2016" name="Nature">
        <title>Genome evolution in the allotetraploid frog Xenopus laevis.</title>
        <authorList>
            <person name="Session A.M."/>
            <person name="Uno Y."/>
            <person name="Kwon T."/>
            <person name="Chapman J.A."/>
            <person name="Toyoda A."/>
            <person name="Takahashi S."/>
            <person name="Fukui A."/>
            <person name="Hikosaka A."/>
            <person name="Suzuki A."/>
            <person name="Kondo M."/>
            <person name="van Heeringen S.J."/>
            <person name="Quigley I."/>
            <person name="Heinz S."/>
            <person name="Ogino H."/>
            <person name="Ochi H."/>
            <person name="Hellsten U."/>
            <person name="Lyons J.B."/>
            <person name="Simakov O."/>
            <person name="Putnam N."/>
            <person name="Stites J."/>
            <person name="Kuroki Y."/>
            <person name="Tanaka T."/>
            <person name="Michiue T."/>
            <person name="Watanabe M."/>
            <person name="Bogdanovic O."/>
            <person name="Lister R."/>
            <person name="Georgiou G."/>
            <person name="Paranjpe S.S."/>
            <person name="van Kruijsbergen I."/>
            <person name="Shu S."/>
            <person name="Carlson J."/>
            <person name="Kinoshita T."/>
            <person name="Ohta Y."/>
            <person name="Mawaribuchi S."/>
            <person name="Jenkins J."/>
            <person name="Grimwood J."/>
            <person name="Schmutz J."/>
            <person name="Mitros T."/>
            <person name="Mozaffari S.V."/>
            <person name="Suzuki Y."/>
            <person name="Haramoto Y."/>
            <person name="Yamamoto T.S."/>
            <person name="Takagi C."/>
            <person name="Heald R."/>
            <person name="Miller K."/>
            <person name="Haudenschild C."/>
            <person name="Kitzman J."/>
            <person name="Nakayama T."/>
            <person name="Izutsu Y."/>
            <person name="Robert J."/>
            <person name="Fortriede J."/>
            <person name="Burns K."/>
            <person name="Lotay V."/>
            <person name="Karimi K."/>
            <person name="Yasuoka Y."/>
            <person name="Dichmann D.S."/>
            <person name="Flajnik M.F."/>
            <person name="Houston D.W."/>
            <person name="Shendure J."/>
            <person name="DuPasquier L."/>
            <person name="Vize P.D."/>
            <person name="Zorn A.M."/>
            <person name="Ito M."/>
            <person name="Marcotte E.M."/>
            <person name="Wallingford J.B."/>
            <person name="Ito Y."/>
            <person name="Asashima M."/>
            <person name="Ueno N."/>
            <person name="Matsuda Y."/>
            <person name="Veenstra G.J."/>
            <person name="Fujiyama A."/>
            <person name="Harland R.M."/>
            <person name="Taira M."/>
            <person name="Rokhsar D.S."/>
        </authorList>
    </citation>
    <scope>NUCLEOTIDE SEQUENCE [LARGE SCALE GENOMIC DNA]</scope>
    <source>
        <strain evidence="3">J</strain>
    </source>
</reference>
<keyword evidence="1" id="KW-0812">Transmembrane</keyword>
<accession>A0A974C838</accession>
<protein>
    <submittedName>
        <fullName evidence="2">Uncharacterized protein</fullName>
    </submittedName>
</protein>
<evidence type="ECO:0000313" key="2">
    <source>
        <dbReference type="EMBL" id="OCT68410.1"/>
    </source>
</evidence>
<sequence>MRPVCCPAERAQHPILRSKLHFWITESTNPQASMAHLCFSQCTKNHANNVHNIYIYKDLVLEILGTWGFFQMRCLSATWGTHQYCTTYFSCLLKENVILSNFAIHINYTCSMGFTLFVCVMLLNAVFVPFYSLPWY</sequence>
<evidence type="ECO:0000256" key="1">
    <source>
        <dbReference type="SAM" id="Phobius"/>
    </source>
</evidence>
<evidence type="ECO:0000313" key="3">
    <source>
        <dbReference type="Proteomes" id="UP000694892"/>
    </source>
</evidence>
<feature type="transmembrane region" description="Helical" evidence="1">
    <location>
        <begin position="114"/>
        <end position="133"/>
    </location>
</feature>
<keyword evidence="1" id="KW-0472">Membrane</keyword>
<organism evidence="2 3">
    <name type="scientific">Xenopus laevis</name>
    <name type="common">African clawed frog</name>
    <dbReference type="NCBI Taxonomy" id="8355"/>
    <lineage>
        <taxon>Eukaryota</taxon>
        <taxon>Metazoa</taxon>
        <taxon>Chordata</taxon>
        <taxon>Craniata</taxon>
        <taxon>Vertebrata</taxon>
        <taxon>Euteleostomi</taxon>
        <taxon>Amphibia</taxon>
        <taxon>Batrachia</taxon>
        <taxon>Anura</taxon>
        <taxon>Pipoidea</taxon>
        <taxon>Pipidae</taxon>
        <taxon>Xenopodinae</taxon>
        <taxon>Xenopus</taxon>
        <taxon>Xenopus</taxon>
    </lineage>
</organism>
<gene>
    <name evidence="2" type="ORF">XELAEV_18039710mg</name>
</gene>
<dbReference type="AlphaFoldDB" id="A0A974C838"/>